<accession>A0ABY4J7I1</accession>
<dbReference type="EMBL" id="CP095848">
    <property type="protein sequence ID" value="UPL47877.1"/>
    <property type="molecule type" value="Genomic_DNA"/>
</dbReference>
<dbReference type="InterPro" id="IPR011989">
    <property type="entry name" value="ARM-like"/>
</dbReference>
<evidence type="ECO:0000313" key="1">
    <source>
        <dbReference type="EMBL" id="UPL47877.1"/>
    </source>
</evidence>
<dbReference type="Proteomes" id="UP000829647">
    <property type="component" value="Chromosome"/>
</dbReference>
<evidence type="ECO:0000313" key="2">
    <source>
        <dbReference type="Proteomes" id="UP000829647"/>
    </source>
</evidence>
<gene>
    <name evidence="1" type="ORF">MWH26_11790</name>
</gene>
<sequence length="190" mass="22219">MSKKDRLTYLKSAVFSADRNEARNACYRLFHFGGRFHKTTQRRNRRFLLDLLVHENAQVRNAVAIVFRENRFNHAVIPLLKAIKNPANLQNRGTLVYALQALNCRKKLVELFEIVFEAAGNNWEVQQHVLTVLDEQSFVTTPAELRHIKQRWEDLRPSWNRINNITAGAPARYDLDDTLIQSFIDEHLTH</sequence>
<protein>
    <recommendedName>
        <fullName evidence="3">HEAT repeat domain-containing protein</fullName>
    </recommendedName>
</protein>
<dbReference type="RefSeq" id="WP_244696814.1">
    <property type="nucleotide sequence ID" value="NZ_CP095848.1"/>
</dbReference>
<proteinExistence type="predicted"/>
<dbReference type="Gene3D" id="1.25.10.10">
    <property type="entry name" value="Leucine-rich Repeat Variant"/>
    <property type="match status" value="1"/>
</dbReference>
<evidence type="ECO:0008006" key="3">
    <source>
        <dbReference type="Google" id="ProtNLM"/>
    </source>
</evidence>
<keyword evidence="2" id="KW-1185">Reference proteome</keyword>
<reference evidence="1 2" key="1">
    <citation type="submission" date="2022-04" db="EMBL/GenBank/DDBJ databases">
        <title>Hymenobacter sp. isolated from the air.</title>
        <authorList>
            <person name="Won M."/>
            <person name="Lee C.-M."/>
            <person name="Woen H.-Y."/>
            <person name="Kwon S.-W."/>
        </authorList>
    </citation>
    <scope>NUCLEOTIDE SEQUENCE [LARGE SCALE GENOMIC DNA]</scope>
    <source>
        <strain evidence="2">5516 S-25</strain>
    </source>
</reference>
<name>A0ABY4J7I1_9BACT</name>
<organism evidence="1 2">
    <name type="scientific">Hymenobacter sublimis</name>
    <dbReference type="NCBI Taxonomy" id="2933777"/>
    <lineage>
        <taxon>Bacteria</taxon>
        <taxon>Pseudomonadati</taxon>
        <taxon>Bacteroidota</taxon>
        <taxon>Cytophagia</taxon>
        <taxon>Cytophagales</taxon>
        <taxon>Hymenobacteraceae</taxon>
        <taxon>Hymenobacter</taxon>
    </lineage>
</organism>